<protein>
    <recommendedName>
        <fullName evidence="3">Lipoprotein</fullName>
    </recommendedName>
</protein>
<dbReference type="AlphaFoldDB" id="A0A0A2MUN6"/>
<evidence type="ECO:0000313" key="1">
    <source>
        <dbReference type="EMBL" id="KGO95148.1"/>
    </source>
</evidence>
<accession>A0A0A2MUN6</accession>
<dbReference type="EMBL" id="JRLY01000001">
    <property type="protein sequence ID" value="KGO95148.1"/>
    <property type="molecule type" value="Genomic_DNA"/>
</dbReference>
<keyword evidence="2" id="KW-1185">Reference proteome</keyword>
<evidence type="ECO:0000313" key="2">
    <source>
        <dbReference type="Proteomes" id="UP000030111"/>
    </source>
</evidence>
<dbReference type="OrthoDB" id="1417969at2"/>
<dbReference type="PROSITE" id="PS51257">
    <property type="entry name" value="PROKAR_LIPOPROTEIN"/>
    <property type="match status" value="1"/>
</dbReference>
<sequence length="322" mass="35572">MKKIFSLIAVLILLSGCDDGEMSFKTFDFDNGSDPAWCGDDAIYKIVGTEVLTFTFDNETAFPNTDDTNVLGVARQLTVTTSGNTLTYYNYSGTVAAASVCNDADLVITDPVVIDKWVGVGTVTIITNKTVNDGVITFNHTIELTDITFTKAGSDEQIRIQDNNFGSVATTRGFDFDFEDEETIPTPIRRCSNQSPIYKRKADEALQISIPDTLYPTTASTVEIDISTNLDLYVVDFYLFDGNATDAKMCEPNVLSPAELQHWIAQEGKIRIETSIVGGFVNHKIYLVDLIFYKQNTSTPQTYQLQDSTGEDGYLFGTFVPE</sequence>
<dbReference type="Proteomes" id="UP000030111">
    <property type="component" value="Unassembled WGS sequence"/>
</dbReference>
<evidence type="ECO:0008006" key="3">
    <source>
        <dbReference type="Google" id="ProtNLM"/>
    </source>
</evidence>
<reference evidence="1 2" key="1">
    <citation type="submission" date="2013-09" db="EMBL/GenBank/DDBJ databases">
        <authorList>
            <person name="Zeng Z."/>
            <person name="Chen C."/>
        </authorList>
    </citation>
    <scope>NUCLEOTIDE SEQUENCE [LARGE SCALE GENOMIC DNA]</scope>
    <source>
        <strain evidence="1 2">WB 4.1-42</strain>
    </source>
</reference>
<name>A0A0A2MUN6_9FLAO</name>
<dbReference type="STRING" id="1121898.GCA_000422725_01144"/>
<proteinExistence type="predicted"/>
<dbReference type="RefSeq" id="WP_026992526.1">
    <property type="nucleotide sequence ID" value="NZ_JRLY01000001.1"/>
</dbReference>
<gene>
    <name evidence="1" type="ORF">Q766_03375</name>
</gene>
<organism evidence="1 2">
    <name type="scientific">Flavobacterium subsaxonicum WB 4.1-42 = DSM 21790</name>
    <dbReference type="NCBI Taxonomy" id="1121898"/>
    <lineage>
        <taxon>Bacteria</taxon>
        <taxon>Pseudomonadati</taxon>
        <taxon>Bacteroidota</taxon>
        <taxon>Flavobacteriia</taxon>
        <taxon>Flavobacteriales</taxon>
        <taxon>Flavobacteriaceae</taxon>
        <taxon>Flavobacterium</taxon>
    </lineage>
</organism>
<comment type="caution">
    <text evidence="1">The sequence shown here is derived from an EMBL/GenBank/DDBJ whole genome shotgun (WGS) entry which is preliminary data.</text>
</comment>